<reference evidence="1 2" key="1">
    <citation type="submission" date="2013-01" db="EMBL/GenBank/DDBJ databases">
        <authorList>
            <person name="Bench S."/>
        </authorList>
    </citation>
    <scope>NUCLEOTIDE SEQUENCE [LARGE SCALE GENOMIC DNA]</scope>
    <source>
        <strain evidence="1 2">WH 0005</strain>
    </source>
</reference>
<accession>T2J342</accession>
<evidence type="ECO:0000313" key="1">
    <source>
        <dbReference type="EMBL" id="CCQ59589.1"/>
    </source>
</evidence>
<protein>
    <submittedName>
        <fullName evidence="1">Uncharacterized protein</fullName>
    </submittedName>
</protein>
<comment type="caution">
    <text evidence="1">The sequence shown here is derived from an EMBL/GenBank/DDBJ whole genome shotgun (WGS) entry which is preliminary data.</text>
</comment>
<gene>
    <name evidence="1" type="ORF">CWATWH0005_4591</name>
</gene>
<sequence length="45" mass="4565">MTATSTPLLGGGSLSEKRKVSMVSSASIMTLVGAEKLIMGSKVPL</sequence>
<dbReference type="AlphaFoldDB" id="T2J342"/>
<reference evidence="1 2" key="2">
    <citation type="submission" date="2013-09" db="EMBL/GenBank/DDBJ databases">
        <title>Whole genome comparison of six Crocosphaera watsonii strains with differing phenotypes.</title>
        <authorList>
            <person name="Bench S.R."/>
            <person name="Heller P."/>
            <person name="Frank I."/>
            <person name="Arciniega M."/>
            <person name="Shilova I.N."/>
            <person name="Zehr J.P."/>
        </authorList>
    </citation>
    <scope>NUCLEOTIDE SEQUENCE [LARGE SCALE GENOMIC DNA]</scope>
    <source>
        <strain evidence="1 2">WH 0005</strain>
    </source>
</reference>
<proteinExistence type="predicted"/>
<evidence type="ECO:0000313" key="2">
    <source>
        <dbReference type="Proteomes" id="UP000017981"/>
    </source>
</evidence>
<dbReference type="EMBL" id="CAQL01001266">
    <property type="protein sequence ID" value="CCQ59589.1"/>
    <property type="molecule type" value="Genomic_DNA"/>
</dbReference>
<name>T2J342_CROWT</name>
<organism evidence="1 2">
    <name type="scientific">Crocosphaera watsonii WH 0005</name>
    <dbReference type="NCBI Taxonomy" id="423472"/>
    <lineage>
        <taxon>Bacteria</taxon>
        <taxon>Bacillati</taxon>
        <taxon>Cyanobacteriota</taxon>
        <taxon>Cyanophyceae</taxon>
        <taxon>Oscillatoriophycideae</taxon>
        <taxon>Chroococcales</taxon>
        <taxon>Aphanothecaceae</taxon>
        <taxon>Crocosphaera</taxon>
    </lineage>
</organism>
<dbReference type="Proteomes" id="UP000017981">
    <property type="component" value="Unassembled WGS sequence"/>
</dbReference>